<comment type="caution">
    <text evidence="1">The sequence shown here is derived from an EMBL/GenBank/DDBJ whole genome shotgun (WGS) entry which is preliminary data.</text>
</comment>
<protein>
    <submittedName>
        <fullName evidence="1">Uncharacterized protein</fullName>
    </submittedName>
</protein>
<sequence>MTTRTVYMPAIERTVTLKAYLKAIKIAKANPDTEFKQGLTTWWPTTGKEIMQQFRRGMNDRINQGIPYNNRGV</sequence>
<accession>A0A0F9TA21</accession>
<reference evidence="1" key="1">
    <citation type="journal article" date="2015" name="Nature">
        <title>Complex archaea that bridge the gap between prokaryotes and eukaryotes.</title>
        <authorList>
            <person name="Spang A."/>
            <person name="Saw J.H."/>
            <person name="Jorgensen S.L."/>
            <person name="Zaremba-Niedzwiedzka K."/>
            <person name="Martijn J."/>
            <person name="Lind A.E."/>
            <person name="van Eijk R."/>
            <person name="Schleper C."/>
            <person name="Guy L."/>
            <person name="Ettema T.J."/>
        </authorList>
    </citation>
    <scope>NUCLEOTIDE SEQUENCE</scope>
</reference>
<evidence type="ECO:0000313" key="1">
    <source>
        <dbReference type="EMBL" id="KKN78095.1"/>
    </source>
</evidence>
<organism evidence="1">
    <name type="scientific">marine sediment metagenome</name>
    <dbReference type="NCBI Taxonomy" id="412755"/>
    <lineage>
        <taxon>unclassified sequences</taxon>
        <taxon>metagenomes</taxon>
        <taxon>ecological metagenomes</taxon>
    </lineage>
</organism>
<dbReference type="EMBL" id="LAZR01000268">
    <property type="protein sequence ID" value="KKN78095.1"/>
    <property type="molecule type" value="Genomic_DNA"/>
</dbReference>
<gene>
    <name evidence="1" type="ORF">LCGC14_0353220</name>
</gene>
<dbReference type="AlphaFoldDB" id="A0A0F9TA21"/>
<proteinExistence type="predicted"/>
<name>A0A0F9TA21_9ZZZZ</name>